<evidence type="ECO:0000313" key="2">
    <source>
        <dbReference type="EMBL" id="PQO39482.1"/>
    </source>
</evidence>
<name>A0A2S8G4V0_9BACT</name>
<evidence type="ECO:0000256" key="1">
    <source>
        <dbReference type="SAM" id="MobiDB-lite"/>
    </source>
</evidence>
<protein>
    <submittedName>
        <fullName evidence="2">Uncharacterized protein</fullName>
    </submittedName>
</protein>
<comment type="caution">
    <text evidence="2">The sequence shown here is derived from an EMBL/GenBank/DDBJ whole genome shotgun (WGS) entry which is preliminary data.</text>
</comment>
<dbReference type="Proteomes" id="UP000238322">
    <property type="component" value="Unassembled WGS sequence"/>
</dbReference>
<dbReference type="EMBL" id="PUHY01000004">
    <property type="protein sequence ID" value="PQO39482.1"/>
    <property type="molecule type" value="Genomic_DNA"/>
</dbReference>
<sequence>MASKDYNRRDFHKLSAAALGGMIAAGAIGCGGEKKPADDGGEAPPADSAGAGEGTSTVAKHACRGMNECKGQGLGGENDCAGTSKCATIEHHACGGQNECKGQGGCGKTPGANECAGKGGCHIPMTGGMWDKAREMFEEKMKEKGVELKPAPEAAA</sequence>
<organism evidence="2 3">
    <name type="scientific">Blastopirellula marina</name>
    <dbReference type="NCBI Taxonomy" id="124"/>
    <lineage>
        <taxon>Bacteria</taxon>
        <taxon>Pseudomonadati</taxon>
        <taxon>Planctomycetota</taxon>
        <taxon>Planctomycetia</taxon>
        <taxon>Pirellulales</taxon>
        <taxon>Pirellulaceae</taxon>
        <taxon>Blastopirellula</taxon>
    </lineage>
</organism>
<reference evidence="2 3" key="1">
    <citation type="submission" date="2018-02" db="EMBL/GenBank/DDBJ databases">
        <title>Comparative genomes isolates from brazilian mangrove.</title>
        <authorList>
            <person name="Araujo J.E."/>
            <person name="Taketani R.G."/>
            <person name="Silva M.C.P."/>
            <person name="Loureco M.V."/>
            <person name="Andreote F.D."/>
        </authorList>
    </citation>
    <scope>NUCLEOTIDE SEQUENCE [LARGE SCALE GENOMIC DNA]</scope>
    <source>
        <strain evidence="2 3">Hex-1 MGV</strain>
    </source>
</reference>
<dbReference type="PROSITE" id="PS51257">
    <property type="entry name" value="PROKAR_LIPOPROTEIN"/>
    <property type="match status" value="1"/>
</dbReference>
<evidence type="ECO:0000313" key="3">
    <source>
        <dbReference type="Proteomes" id="UP000238322"/>
    </source>
</evidence>
<dbReference type="AlphaFoldDB" id="A0A2S8G4V0"/>
<accession>A0A2S8G4V0</accession>
<proteinExistence type="predicted"/>
<gene>
    <name evidence="2" type="ORF">C5Y83_01680</name>
</gene>
<dbReference type="RefSeq" id="WP_105327919.1">
    <property type="nucleotide sequence ID" value="NZ_PUHY01000004.1"/>
</dbReference>
<feature type="region of interest" description="Disordered" evidence="1">
    <location>
        <begin position="33"/>
        <end position="57"/>
    </location>
</feature>
<dbReference type="OrthoDB" id="214969at2"/>